<reference evidence="2" key="1">
    <citation type="submission" date="2017-01" db="EMBL/GenBank/DDBJ databases">
        <authorList>
            <person name="Wolfgang W.J."/>
            <person name="Cole J."/>
            <person name="Wroblewski D."/>
            <person name="Mcginnis J."/>
            <person name="Musser K.A."/>
        </authorList>
    </citation>
    <scope>NUCLEOTIDE SEQUENCE [LARGE SCALE GENOMIC DNA]</scope>
    <source>
        <strain evidence="2">DSM 19151</strain>
    </source>
</reference>
<sequence>MYHYKSEATRFLDDYIEKHPEEAEQRLKNRALLWDVELNPEEQAGYEAAKLPKKPYAYQPD</sequence>
<organism evidence="1 2">
    <name type="scientific">Neisseria dentiae</name>
    <dbReference type="NCBI Taxonomy" id="194197"/>
    <lineage>
        <taxon>Bacteria</taxon>
        <taxon>Pseudomonadati</taxon>
        <taxon>Pseudomonadota</taxon>
        <taxon>Betaproteobacteria</taxon>
        <taxon>Neisseriales</taxon>
        <taxon>Neisseriaceae</taxon>
        <taxon>Neisseria</taxon>
    </lineage>
</organism>
<dbReference type="OrthoDB" id="5296692at2"/>
<evidence type="ECO:0000313" key="2">
    <source>
        <dbReference type="Proteomes" id="UP000193118"/>
    </source>
</evidence>
<dbReference type="GeneID" id="94580900"/>
<proteinExistence type="predicted"/>
<dbReference type="Proteomes" id="UP000193118">
    <property type="component" value="Unassembled WGS sequence"/>
</dbReference>
<dbReference type="STRING" id="194197.BWD09_06595"/>
<protein>
    <submittedName>
        <fullName evidence="1">DUF3460 domain-containing protein</fullName>
    </submittedName>
</protein>
<dbReference type="RefSeq" id="WP_085365914.1">
    <property type="nucleotide sequence ID" value="NZ_CAUJPZ010000047.1"/>
</dbReference>
<comment type="caution">
    <text evidence="1">The sequence shown here is derived from an EMBL/GenBank/DDBJ whole genome shotgun (WGS) entry which is preliminary data.</text>
</comment>
<dbReference type="Pfam" id="PF11943">
    <property type="entry name" value="DUF3460"/>
    <property type="match status" value="1"/>
</dbReference>
<evidence type="ECO:0000313" key="1">
    <source>
        <dbReference type="EMBL" id="OSI16886.1"/>
    </source>
</evidence>
<accession>A0A1X3DAP8</accession>
<dbReference type="AlphaFoldDB" id="A0A1X3DAP8"/>
<gene>
    <name evidence="1" type="ORF">BWD09_06595</name>
</gene>
<dbReference type="InterPro" id="IPR021853">
    <property type="entry name" value="DUF3460"/>
</dbReference>
<name>A0A1X3DAP8_9NEIS</name>
<keyword evidence="2" id="KW-1185">Reference proteome</keyword>
<dbReference type="EMBL" id="MTBO01000013">
    <property type="protein sequence ID" value="OSI16886.1"/>
    <property type="molecule type" value="Genomic_DNA"/>
</dbReference>